<evidence type="ECO:0000256" key="3">
    <source>
        <dbReference type="ARBA" id="ARBA00023125"/>
    </source>
</evidence>
<dbReference type="Pfam" id="PF01385">
    <property type="entry name" value="OrfB_IS605"/>
    <property type="match status" value="1"/>
</dbReference>
<evidence type="ECO:0000313" key="7">
    <source>
        <dbReference type="EMBL" id="MDW7546419.1"/>
    </source>
</evidence>
<dbReference type="GO" id="GO:0006310">
    <property type="term" value="P:DNA recombination"/>
    <property type="evidence" value="ECO:0007669"/>
    <property type="project" value="UniProtKB-KW"/>
</dbReference>
<reference evidence="7" key="1">
    <citation type="submission" date="2023-10" db="EMBL/GenBank/DDBJ databases">
        <title>Supernatant from a Refined Defined Microbial Community Protects Mice from Clostridioides difficile Infection.</title>
        <authorList>
            <person name="Douchant K."/>
            <person name="He S.-M."/>
            <person name="Noordhof C."/>
            <person name="Greenlaw J."/>
            <person name="Schroeter K."/>
            <person name="Vancuren S.J."/>
            <person name="Sjaarda C."/>
            <person name="Allen-Vercoe E."/>
            <person name="Gloor G.B."/>
            <person name="Vanner S.J."/>
            <person name="Petrof E.O."/>
            <person name="Sheth P.M."/>
            <person name="Guzman M."/>
        </authorList>
    </citation>
    <scope>NUCLEOTIDE SEQUENCE</scope>
    <source>
        <strain evidence="7">16-6-I_4_FM</strain>
    </source>
</reference>
<dbReference type="RefSeq" id="WP_318712773.1">
    <property type="nucleotide sequence ID" value="NZ_JAWUDK010000025.1"/>
</dbReference>
<evidence type="ECO:0000259" key="5">
    <source>
        <dbReference type="Pfam" id="PF01385"/>
    </source>
</evidence>
<evidence type="ECO:0000256" key="2">
    <source>
        <dbReference type="ARBA" id="ARBA00022578"/>
    </source>
</evidence>
<dbReference type="Pfam" id="PF07282">
    <property type="entry name" value="Cas12f1-like_TNB"/>
    <property type="match status" value="1"/>
</dbReference>
<evidence type="ECO:0000256" key="1">
    <source>
        <dbReference type="ARBA" id="ARBA00008761"/>
    </source>
</evidence>
<protein>
    <submittedName>
        <fullName evidence="7">Transposase</fullName>
    </submittedName>
</protein>
<dbReference type="EMBL" id="JAWUDL010000009">
    <property type="protein sequence ID" value="MDW7546419.1"/>
    <property type="molecule type" value="Genomic_DNA"/>
</dbReference>
<keyword evidence="4" id="KW-0233">DNA recombination</keyword>
<dbReference type="GO" id="GO:0003677">
    <property type="term" value="F:DNA binding"/>
    <property type="evidence" value="ECO:0007669"/>
    <property type="project" value="UniProtKB-KW"/>
</dbReference>
<dbReference type="InterPro" id="IPR001959">
    <property type="entry name" value="Transposase"/>
</dbReference>
<comment type="similarity">
    <text evidence="1">In the C-terminal section; belongs to the transposase 35 family.</text>
</comment>
<proteinExistence type="inferred from homology"/>
<gene>
    <name evidence="7" type="ORF">SCX10_06225</name>
</gene>
<keyword evidence="2" id="KW-0815">Transposition</keyword>
<sequence>MYSDDPGMVMEWLCDAWRCRFNQCRSKRRKYDAEHELVPIGGHVTDLTCSQARQACPWLGAVPTLILESAQRIETVEWYANAKRRKTQRKQHQRIGRMPRFRSRKRGPLSFVCWYDGGRNACYRQVNRSHGIVAITGQNPVGRRTGGVRWRVEIHVRVSQSIRPYTSIIVNWSERTLVFSNPPRPLDVADTHRIIGIDRGAVHQAATSGGGLLDLPKAKLMKIDREIKRRQRAQTRKAKTAGYGNMRDYLKAGASKRYRREQTRIRLLYRRAHNITADWMQKTSTRLIMENDVIVVEDLNLAGMTRAPKPKSDGHGGYRPNGRAAKRGLNRVMRRSCLGLLETCLDYKIGLLDGRRMLIRVNPAYTSRTCAVCGYCDEENRESQAVFRCKHCGHTANADLNAAVNILIRGVHRLSGMDDARQTSSVQDVGSPLWMSRATLVCEPRLAPDGLGGIPRL</sequence>
<evidence type="ECO:0000256" key="4">
    <source>
        <dbReference type="ARBA" id="ARBA00023172"/>
    </source>
</evidence>
<organism evidence="7 8">
    <name type="scientific">Bifidobacterium longum</name>
    <dbReference type="NCBI Taxonomy" id="216816"/>
    <lineage>
        <taxon>Bacteria</taxon>
        <taxon>Bacillati</taxon>
        <taxon>Actinomycetota</taxon>
        <taxon>Actinomycetes</taxon>
        <taxon>Bifidobacteriales</taxon>
        <taxon>Bifidobacteriaceae</taxon>
        <taxon>Bifidobacterium</taxon>
    </lineage>
</organism>
<dbReference type="InterPro" id="IPR010095">
    <property type="entry name" value="Cas12f1-like_TNB"/>
</dbReference>
<evidence type="ECO:0000259" key="6">
    <source>
        <dbReference type="Pfam" id="PF07282"/>
    </source>
</evidence>
<keyword evidence="3" id="KW-0238">DNA-binding</keyword>
<name>A0AAW9CI60_BIFLN</name>
<accession>A0AAW9CI60</accession>
<feature type="domain" description="Probable transposase IS891/IS1136/IS1341" evidence="5">
    <location>
        <begin position="186"/>
        <end position="306"/>
    </location>
</feature>
<dbReference type="Proteomes" id="UP001272183">
    <property type="component" value="Unassembled WGS sequence"/>
</dbReference>
<feature type="domain" description="Cas12f1-like TNB" evidence="6">
    <location>
        <begin position="343"/>
        <end position="406"/>
    </location>
</feature>
<evidence type="ECO:0000313" key="8">
    <source>
        <dbReference type="Proteomes" id="UP001272183"/>
    </source>
</evidence>
<dbReference type="GO" id="GO:0032196">
    <property type="term" value="P:transposition"/>
    <property type="evidence" value="ECO:0007669"/>
    <property type="project" value="UniProtKB-KW"/>
</dbReference>
<dbReference type="NCBIfam" id="NF040570">
    <property type="entry name" value="guided_TnpB"/>
    <property type="match status" value="1"/>
</dbReference>
<dbReference type="AlphaFoldDB" id="A0AAW9CI60"/>
<comment type="caution">
    <text evidence="7">The sequence shown here is derived from an EMBL/GenBank/DDBJ whole genome shotgun (WGS) entry which is preliminary data.</text>
</comment>